<feature type="domain" description="Helicase ATP-binding" evidence="10">
    <location>
        <begin position="255"/>
        <end position="442"/>
    </location>
</feature>
<evidence type="ECO:0000313" key="13">
    <source>
        <dbReference type="Proteomes" id="UP001166947"/>
    </source>
</evidence>
<organism evidence="12 13">
    <name type="scientific">Neisseria montereyensis</name>
    <dbReference type="NCBI Taxonomy" id="2973938"/>
    <lineage>
        <taxon>Bacteria</taxon>
        <taxon>Pseudomonadati</taxon>
        <taxon>Pseudomonadota</taxon>
        <taxon>Betaproteobacteria</taxon>
        <taxon>Neisseriales</taxon>
        <taxon>Neisseriaceae</taxon>
        <taxon>Neisseria</taxon>
    </lineage>
</organism>
<dbReference type="InterPro" id="IPR014001">
    <property type="entry name" value="Helicase_ATP-bd"/>
</dbReference>
<evidence type="ECO:0000256" key="6">
    <source>
        <dbReference type="ARBA" id="ARBA00022801"/>
    </source>
</evidence>
<comment type="similarity">
    <text evidence="2">In the central section; belongs to the CRISPR-associated helicase Cas3 family.</text>
</comment>
<evidence type="ECO:0000256" key="1">
    <source>
        <dbReference type="ARBA" id="ARBA00006847"/>
    </source>
</evidence>
<dbReference type="PANTHER" id="PTHR47962:SF5">
    <property type="entry name" value="ATP-DEPENDENT HELICASE LHR-RELATED"/>
    <property type="match status" value="1"/>
</dbReference>
<dbReference type="NCBIfam" id="TIGR01596">
    <property type="entry name" value="cas3_HD"/>
    <property type="match status" value="1"/>
</dbReference>
<dbReference type="SUPFAM" id="SSF109604">
    <property type="entry name" value="HD-domain/PDEase-like"/>
    <property type="match status" value="1"/>
</dbReference>
<comment type="caution">
    <text evidence="12">The sequence shown here is derived from an EMBL/GenBank/DDBJ whole genome shotgun (WGS) entry which is preliminary data.</text>
</comment>
<sequence length="766" mass="85962">MDTQAPRIYYAHSAENRPEQDWQTLQSHALNVGEMAAAFASFFGAQEIARYTGQLHDLGKYTPEFNQRLHGGPSVDHATAGAKIAFERWPMIGKLMAFCIAGHHAGLANGNGEGDNRRTLSQRLAVPFGKGRHNIPVLDTVWQQEISLPEKIPSPPLKADPHHKGFSFAFFIRMLYSCLVDADFLDTEAFYAQVENKPVLRGNAPDLAPLQQQFNAYITNRFKQPDTNTQQAGESEQSHARLNRLRNTILDHAVSRAAQAPGLFSLTVPTGGGKTFTSMAFALEHAKQHGLRRVIYVIPFTSIIEQNAAEFRSAFGELGEAAVLEHHSNFDDSRLKDNDSRDKLKRASENWDMPVVVTTAVQFFESLFADRSSRCRKLHNISGSVIILDEAQMLPLHLLLPIMQAIKELARNYHCSVVMCTATQPAIQAESGFYRGFENVRELAPNPPVLFEQLRRTTVQHIGTQTDADLLDKLTQHEQILIIVNNRRHARSLYESAKHLTGTSHLTTLMCAKHRSQTLQKIREYLQSGQPCRVIATSLVEAGVDIDFPCVMRAEAGLDSIAQAAGRCNREGKRPSESSFVWAFQPEEQWKPPAELEQQAAAMRAIVRRHSDDLLSPQAIQAYFQEVYENKGRELDHKEILDAHQRAANLDFPFQDIAKSFSMIENHMLPLIIPFDAEAEALIEQLHHAEKVGGLLRKLQPYTVQIPEKALQALFQAGRIEAINEQQFGQQFYSLVGDIEHNGLYDKTAGLSWDNPEFLQAESTVI</sequence>
<evidence type="ECO:0000256" key="8">
    <source>
        <dbReference type="ARBA" id="ARBA00022840"/>
    </source>
</evidence>
<evidence type="ECO:0000256" key="4">
    <source>
        <dbReference type="ARBA" id="ARBA00022723"/>
    </source>
</evidence>
<dbReference type="InterPro" id="IPR038257">
    <property type="entry name" value="CRISPR-assoc_Cas3_HD_sf"/>
</dbReference>
<dbReference type="InterPro" id="IPR011545">
    <property type="entry name" value="DEAD/DEAH_box_helicase_dom"/>
</dbReference>
<dbReference type="Pfam" id="PF22590">
    <property type="entry name" value="Cas3-like_C_2"/>
    <property type="match status" value="1"/>
</dbReference>
<dbReference type="InterPro" id="IPR027417">
    <property type="entry name" value="P-loop_NTPase"/>
</dbReference>
<dbReference type="Gene3D" id="3.40.50.300">
    <property type="entry name" value="P-loop containing nucleotide triphosphate hydrolases"/>
    <property type="match status" value="2"/>
</dbReference>
<keyword evidence="4" id="KW-0479">Metal-binding</keyword>
<keyword evidence="6" id="KW-0378">Hydrolase</keyword>
<dbReference type="SMART" id="SM00487">
    <property type="entry name" value="DEXDc"/>
    <property type="match status" value="1"/>
</dbReference>
<gene>
    <name evidence="12" type="primary">cas3</name>
    <name evidence="12" type="ORF">NXS09_06980</name>
</gene>
<dbReference type="RefSeq" id="WP_259291835.1">
    <property type="nucleotide sequence ID" value="NZ_JANUXW010000005.1"/>
</dbReference>
<dbReference type="CDD" id="cd09641">
    <property type="entry name" value="Cas3''_I"/>
    <property type="match status" value="1"/>
</dbReference>
<dbReference type="CDD" id="cd17930">
    <property type="entry name" value="DEXHc_cas3"/>
    <property type="match status" value="1"/>
</dbReference>
<dbReference type="PROSITE" id="PS51643">
    <property type="entry name" value="HD_CAS3"/>
    <property type="match status" value="1"/>
</dbReference>
<evidence type="ECO:0000259" key="10">
    <source>
        <dbReference type="PROSITE" id="PS51192"/>
    </source>
</evidence>
<comment type="similarity">
    <text evidence="1">In the N-terminal section; belongs to the CRISPR-associated nuclease Cas3-HD family.</text>
</comment>
<dbReference type="EMBL" id="JANUXW010000005">
    <property type="protein sequence ID" value="MCS4534042.1"/>
    <property type="molecule type" value="Genomic_DNA"/>
</dbReference>
<dbReference type="InterPro" id="IPR052511">
    <property type="entry name" value="ATP-dep_Helicase"/>
</dbReference>
<dbReference type="Pfam" id="PF00270">
    <property type="entry name" value="DEAD"/>
    <property type="match status" value="1"/>
</dbReference>
<keyword evidence="8" id="KW-0067">ATP-binding</keyword>
<keyword evidence="13" id="KW-1185">Reference proteome</keyword>
<dbReference type="PANTHER" id="PTHR47962">
    <property type="entry name" value="ATP-DEPENDENT HELICASE LHR-RELATED-RELATED"/>
    <property type="match status" value="1"/>
</dbReference>
<dbReference type="InterPro" id="IPR054712">
    <property type="entry name" value="Cas3-like_dom"/>
</dbReference>
<dbReference type="SUPFAM" id="SSF52540">
    <property type="entry name" value="P-loop containing nucleoside triphosphate hydrolases"/>
    <property type="match status" value="1"/>
</dbReference>
<accession>A0ABT2FCV5</accession>
<proteinExistence type="inferred from homology"/>
<dbReference type="NCBIfam" id="TIGR01587">
    <property type="entry name" value="cas3_core"/>
    <property type="match status" value="1"/>
</dbReference>
<evidence type="ECO:0000256" key="9">
    <source>
        <dbReference type="ARBA" id="ARBA00023118"/>
    </source>
</evidence>
<keyword evidence="7" id="KW-0347">Helicase</keyword>
<evidence type="ECO:0000256" key="3">
    <source>
        <dbReference type="ARBA" id="ARBA00022722"/>
    </source>
</evidence>
<evidence type="ECO:0000259" key="11">
    <source>
        <dbReference type="PROSITE" id="PS51643"/>
    </source>
</evidence>
<dbReference type="InterPro" id="IPR006483">
    <property type="entry name" value="CRISPR-assoc_Cas3_HD"/>
</dbReference>
<name>A0ABT2FCV5_9NEIS</name>
<keyword evidence="5" id="KW-0547">Nucleotide-binding</keyword>
<reference evidence="12" key="1">
    <citation type="submission" date="2022-08" db="EMBL/GenBank/DDBJ databases">
        <authorList>
            <person name="Volokhov D.V."/>
            <person name="Furtak V.A."/>
            <person name="Zagorodnyaya T.A."/>
        </authorList>
    </citation>
    <scope>NUCLEOTIDE SEQUENCE</scope>
    <source>
        <strain evidence="12">CSL10203-ORH2</strain>
    </source>
</reference>
<keyword evidence="9" id="KW-0051">Antiviral defense</keyword>
<dbReference type="PROSITE" id="PS51192">
    <property type="entry name" value="HELICASE_ATP_BIND_1"/>
    <property type="match status" value="1"/>
</dbReference>
<dbReference type="Gene3D" id="1.10.3210.30">
    <property type="match status" value="1"/>
</dbReference>
<feature type="domain" description="HD Cas3-type" evidence="11">
    <location>
        <begin position="18"/>
        <end position="185"/>
    </location>
</feature>
<dbReference type="InterPro" id="IPR006474">
    <property type="entry name" value="Helicase_Cas3_CRISPR-ass_core"/>
</dbReference>
<dbReference type="Proteomes" id="UP001166947">
    <property type="component" value="Unassembled WGS sequence"/>
</dbReference>
<evidence type="ECO:0000256" key="5">
    <source>
        <dbReference type="ARBA" id="ARBA00022741"/>
    </source>
</evidence>
<evidence type="ECO:0000313" key="12">
    <source>
        <dbReference type="EMBL" id="MCS4534042.1"/>
    </source>
</evidence>
<evidence type="ECO:0000256" key="7">
    <source>
        <dbReference type="ARBA" id="ARBA00022806"/>
    </source>
</evidence>
<protein>
    <submittedName>
        <fullName evidence="12">CRISPR-associated helicase Cas3</fullName>
    </submittedName>
</protein>
<reference evidence="12" key="2">
    <citation type="journal article" date="2023" name="Curr. Microbiol.">
        <title>Neisseria montereyensis sp. nov., Isolated from Oropharynx of California Sea Lion (Zalophus californianus): Genomic, Phylogenetic, and Phenotypic Study.</title>
        <authorList>
            <person name="Volokhov D.V."/>
            <person name="Zagorodnyaya T.A."/>
            <person name="Furtak V.A."/>
            <person name="Nattanmai G."/>
            <person name="Randall L."/>
            <person name="Jose S."/>
            <person name="Gao Y."/>
            <person name="Gulland F.M."/>
            <person name="Eisenberg T."/>
            <person name="Delmonte P."/>
            <person name="Blom J."/>
            <person name="Mitchell K.K."/>
        </authorList>
    </citation>
    <scope>NUCLEOTIDE SEQUENCE</scope>
    <source>
        <strain evidence="12">CSL10203-ORH2</strain>
    </source>
</reference>
<evidence type="ECO:0000256" key="2">
    <source>
        <dbReference type="ARBA" id="ARBA00009046"/>
    </source>
</evidence>
<keyword evidence="3" id="KW-0540">Nuclease</keyword>